<organism evidence="2 3">
    <name type="scientific">Aspergillus parasiticus (strain ATCC 56775 / NRRL 5862 / SRRC 143 / SU-1)</name>
    <dbReference type="NCBI Taxonomy" id="1403190"/>
    <lineage>
        <taxon>Eukaryota</taxon>
        <taxon>Fungi</taxon>
        <taxon>Dikarya</taxon>
        <taxon>Ascomycota</taxon>
        <taxon>Pezizomycotina</taxon>
        <taxon>Eurotiomycetes</taxon>
        <taxon>Eurotiomycetidae</taxon>
        <taxon>Eurotiales</taxon>
        <taxon>Aspergillaceae</taxon>
        <taxon>Aspergillus</taxon>
        <taxon>Aspergillus subgen. Circumdati</taxon>
    </lineage>
</organism>
<reference evidence="2 3" key="1">
    <citation type="submission" date="2015-02" db="EMBL/GenBank/DDBJ databases">
        <title>Draft genome sequence of Aspergillus parasiticus SU-1.</title>
        <authorList>
            <person name="Yu J."/>
            <person name="Fedorova N."/>
            <person name="Yin Y."/>
            <person name="Losada L."/>
            <person name="Zafar N."/>
            <person name="Taujale R."/>
            <person name="Ehrlich K.C."/>
            <person name="Bhatnagar D."/>
            <person name="Cleveland T.E."/>
            <person name="Bennett J.W."/>
            <person name="Nierman W.C."/>
        </authorList>
    </citation>
    <scope>NUCLEOTIDE SEQUENCE [LARGE SCALE GENOMIC DNA]</scope>
    <source>
        <strain evidence="3">ATCC 56775 / NRRL 5862 / SRRC 143 / SU-1</strain>
    </source>
</reference>
<feature type="compositionally biased region" description="Basic and acidic residues" evidence="1">
    <location>
        <begin position="232"/>
        <end position="244"/>
    </location>
</feature>
<proteinExistence type="predicted"/>
<sequence>MALTNNLQAFLETASKEPKEQVVAGQVPMPPVLLFAPQHHAGDRLHTELLEMTSKIFLELGETLVKKRTYNQINTADQVLQAMVDVANAAQTSIAPGGSISKLVDVRPSPNMAINRDIPREDLHRELLDVLFSHLIHDKQTLRDLDYLLQQFVDAFSRLPTDAEGKHIVFTFFVNEVHRNNIGTEQSPIYEDVQSIMLNTIRMPTEVYRDLVTKNEQPLKTPVTNATSSKNGPERHAPTREQESPRQSTEQRTSFLDMLRNALGVPDASESDNESEPPEDKVTLKMDYRIITVKLKPKKFKKAQEDIDDSMRRVVKMGAKEYGERVTKVLYVPK</sequence>
<protein>
    <submittedName>
        <fullName evidence="2">Uncharacterized protein</fullName>
    </submittedName>
</protein>
<dbReference type="EMBL" id="JZEE01000544">
    <property type="protein sequence ID" value="KJK63742.1"/>
    <property type="molecule type" value="Genomic_DNA"/>
</dbReference>
<evidence type="ECO:0000313" key="3">
    <source>
        <dbReference type="Proteomes" id="UP000033540"/>
    </source>
</evidence>
<dbReference type="Proteomes" id="UP000033540">
    <property type="component" value="Unassembled WGS sequence"/>
</dbReference>
<dbReference type="AlphaFoldDB" id="A0A0F0IAK4"/>
<evidence type="ECO:0000256" key="1">
    <source>
        <dbReference type="SAM" id="MobiDB-lite"/>
    </source>
</evidence>
<feature type="compositionally biased region" description="Polar residues" evidence="1">
    <location>
        <begin position="214"/>
        <end position="231"/>
    </location>
</feature>
<name>A0A0F0IAK4_ASPPU</name>
<dbReference type="OrthoDB" id="4442531at2759"/>
<comment type="caution">
    <text evidence="2">The sequence shown here is derived from an EMBL/GenBank/DDBJ whole genome shotgun (WGS) entry which is preliminary data.</text>
</comment>
<accession>A0A0F0IAK4</accession>
<evidence type="ECO:0000313" key="2">
    <source>
        <dbReference type="EMBL" id="KJK63742.1"/>
    </source>
</evidence>
<gene>
    <name evidence="2" type="ORF">P875_00064784</name>
</gene>
<feature type="region of interest" description="Disordered" evidence="1">
    <location>
        <begin position="213"/>
        <end position="252"/>
    </location>
</feature>